<proteinExistence type="predicted"/>
<sequence>MQNSINLLRCNDNIIINKKLIHEIGIDAAILYSELLNRYEHLQQRDVLESDIFEYTIIDMNKAITLTGYQQRKAIKTLEKQGLIVSKVCGLPAKRYFKILTDERT</sequence>
<dbReference type="AlphaFoldDB" id="A0A6H2A1U6"/>
<name>A0A6H2A1U6_9ZZZZ</name>
<reference evidence="1" key="1">
    <citation type="submission" date="2020-03" db="EMBL/GenBank/DDBJ databases">
        <title>The deep terrestrial virosphere.</title>
        <authorList>
            <person name="Holmfeldt K."/>
            <person name="Nilsson E."/>
            <person name="Simone D."/>
            <person name="Lopez-Fernandez M."/>
            <person name="Wu X."/>
            <person name="de Brujin I."/>
            <person name="Lundin D."/>
            <person name="Andersson A."/>
            <person name="Bertilsson S."/>
            <person name="Dopson M."/>
        </authorList>
    </citation>
    <scope>NUCLEOTIDE SEQUENCE</scope>
    <source>
        <strain evidence="1">TM448A04028</strain>
    </source>
</reference>
<gene>
    <name evidence="1" type="ORF">TM448A04028_0012</name>
</gene>
<evidence type="ECO:0000313" key="1">
    <source>
        <dbReference type="EMBL" id="QJA53794.1"/>
    </source>
</evidence>
<dbReference type="EMBL" id="MT144451">
    <property type="protein sequence ID" value="QJA53794.1"/>
    <property type="molecule type" value="Genomic_DNA"/>
</dbReference>
<organism evidence="1">
    <name type="scientific">viral metagenome</name>
    <dbReference type="NCBI Taxonomy" id="1070528"/>
    <lineage>
        <taxon>unclassified sequences</taxon>
        <taxon>metagenomes</taxon>
        <taxon>organismal metagenomes</taxon>
    </lineage>
</organism>
<protein>
    <submittedName>
        <fullName evidence="1">Uncharacterized protein</fullName>
    </submittedName>
</protein>
<accession>A0A6H2A1U6</accession>